<gene>
    <name evidence="1" type="ORF">Cadr_000012679</name>
</gene>
<dbReference type="EMBL" id="JWIN03000014">
    <property type="protein sequence ID" value="KAB1267832.1"/>
    <property type="molecule type" value="Genomic_DNA"/>
</dbReference>
<reference evidence="1 2" key="1">
    <citation type="journal article" date="2019" name="Mol. Ecol. Resour.">
        <title>Improving Illumina assemblies with Hi-C and long reads: an example with the North African dromedary.</title>
        <authorList>
            <person name="Elbers J.P."/>
            <person name="Rogers M.F."/>
            <person name="Perelman P.L."/>
            <person name="Proskuryakova A.A."/>
            <person name="Serdyukova N.A."/>
            <person name="Johnson W.E."/>
            <person name="Horin P."/>
            <person name="Corander J."/>
            <person name="Murphy D."/>
            <person name="Burger P.A."/>
        </authorList>
    </citation>
    <scope>NUCLEOTIDE SEQUENCE [LARGE SCALE GENOMIC DNA]</scope>
    <source>
        <strain evidence="1">Drom800</strain>
        <tissue evidence="1">Blood</tissue>
    </source>
</reference>
<keyword evidence="2" id="KW-1185">Reference proteome</keyword>
<proteinExistence type="predicted"/>
<comment type="caution">
    <text evidence="1">The sequence shown here is derived from an EMBL/GenBank/DDBJ whole genome shotgun (WGS) entry which is preliminary data.</text>
</comment>
<evidence type="ECO:0000313" key="2">
    <source>
        <dbReference type="Proteomes" id="UP000299084"/>
    </source>
</evidence>
<dbReference type="AlphaFoldDB" id="A0A5N4D9R8"/>
<evidence type="ECO:0000313" key="1">
    <source>
        <dbReference type="EMBL" id="KAB1267832.1"/>
    </source>
</evidence>
<organism evidence="1 2">
    <name type="scientific">Camelus dromedarius</name>
    <name type="common">Dromedary</name>
    <name type="synonym">Arabian camel</name>
    <dbReference type="NCBI Taxonomy" id="9838"/>
    <lineage>
        <taxon>Eukaryota</taxon>
        <taxon>Metazoa</taxon>
        <taxon>Chordata</taxon>
        <taxon>Craniata</taxon>
        <taxon>Vertebrata</taxon>
        <taxon>Euteleostomi</taxon>
        <taxon>Mammalia</taxon>
        <taxon>Eutheria</taxon>
        <taxon>Laurasiatheria</taxon>
        <taxon>Artiodactyla</taxon>
        <taxon>Tylopoda</taxon>
        <taxon>Camelidae</taxon>
        <taxon>Camelus</taxon>
    </lineage>
</organism>
<dbReference type="Proteomes" id="UP000299084">
    <property type="component" value="Unassembled WGS sequence"/>
</dbReference>
<sequence length="100" mass="10604">MHLSALLRPPECSKEALQSRGGDPPRGCYCSGNTGGLCFHSVCDSQSVQPPGCFLPRSRIEGSGHGGIDYFKSQVGVQFSLTCSGSDAGEMTLFRPCPSY</sequence>
<name>A0A5N4D9R8_CAMDR</name>
<accession>A0A5N4D9R8</accession>
<protein>
    <submittedName>
        <fullName evidence="1">Uncharacterized protein</fullName>
    </submittedName>
</protein>